<organism evidence="1 2">
    <name type="scientific">Klebsiella phage CX1</name>
    <dbReference type="NCBI Taxonomy" id="2713210"/>
    <lineage>
        <taxon>Viruses</taxon>
        <taxon>Duplodnaviria</taxon>
        <taxon>Heunggongvirae</taxon>
        <taxon>Uroviricota</taxon>
        <taxon>Caudoviricetes</taxon>
        <taxon>Autographivirales</taxon>
        <taxon>Autoscriptoviridae</taxon>
        <taxon>Slopekvirinae</taxon>
        <taxon>Drulisvirus</taxon>
        <taxon>Drulisvirus CX1</taxon>
    </lineage>
</organism>
<evidence type="ECO:0000313" key="1">
    <source>
        <dbReference type="EMBL" id="QIN95062.1"/>
    </source>
</evidence>
<gene>
    <name evidence="1" type="ORF">CX1_29</name>
</gene>
<protein>
    <submittedName>
        <fullName evidence="1">Uncharacterized protein</fullName>
    </submittedName>
</protein>
<keyword evidence="2" id="KW-1185">Reference proteome</keyword>
<reference evidence="1" key="1">
    <citation type="submission" date="2020-02" db="EMBL/GenBank/DDBJ databases">
        <title>Klebsiella phage CX1 complete genome.</title>
        <authorList>
            <person name="Hao G."/>
            <person name="Wang H."/>
            <person name="Zhu J."/>
        </authorList>
    </citation>
    <scope>NUCLEOTIDE SEQUENCE [LARGE SCALE GENOMIC DNA]</scope>
</reference>
<name>A0A6G8R472_9CAUD</name>
<sequence length="54" mass="5661">MMRKLISYIILVPAMALLAVGLTLMAMALSVVGGAKGVSVLTRAIRAFTANLEI</sequence>
<dbReference type="Proteomes" id="UP000503211">
    <property type="component" value="Segment"/>
</dbReference>
<accession>A0A6G8R472</accession>
<proteinExistence type="predicted"/>
<evidence type="ECO:0000313" key="2">
    <source>
        <dbReference type="Proteomes" id="UP000503211"/>
    </source>
</evidence>
<dbReference type="EMBL" id="MT090077">
    <property type="protein sequence ID" value="QIN95062.1"/>
    <property type="molecule type" value="Genomic_DNA"/>
</dbReference>